<dbReference type="InterPro" id="IPR002204">
    <property type="entry name" value="3-OH-isobutyrate_DH-rel_CS"/>
</dbReference>
<dbReference type="InterPro" id="IPR029154">
    <property type="entry name" value="HIBADH-like_NADP-bd"/>
</dbReference>
<dbReference type="AlphaFoldDB" id="A0AAU9ESZ7"/>
<dbReference type="Gene3D" id="3.40.50.720">
    <property type="entry name" value="NAD(P)-binding Rossmann-like Domain"/>
    <property type="match status" value="1"/>
</dbReference>
<dbReference type="InterPro" id="IPR015815">
    <property type="entry name" value="HIBADH-related"/>
</dbReference>
<dbReference type="Proteomes" id="UP001366166">
    <property type="component" value="Chromosome"/>
</dbReference>
<evidence type="ECO:0000313" key="7">
    <source>
        <dbReference type="EMBL" id="BEQ16886.1"/>
    </source>
</evidence>
<evidence type="ECO:0000259" key="5">
    <source>
        <dbReference type="Pfam" id="PF03446"/>
    </source>
</evidence>
<dbReference type="Pfam" id="PF14833">
    <property type="entry name" value="NAD_binding_11"/>
    <property type="match status" value="1"/>
</dbReference>
<name>A0AAU9ESZ7_9BACT</name>
<dbReference type="KEGG" id="dmp:FAK_39520"/>
<dbReference type="InterPro" id="IPR008927">
    <property type="entry name" value="6-PGluconate_DH-like_C_sf"/>
</dbReference>
<protein>
    <submittedName>
        <fullName evidence="7">2-hydroxymethylglutarate dehydrogenase</fullName>
    </submittedName>
</protein>
<sequence>MAQKVGFIGLGQMGKWMALNVLKAGFPLMVHDIRPEAVAELTEQGAEAAGDLGELARSCGQIILSLPDAEVVRSVLLGEQGLEPSLSTGQLIIDCSTTNSLFAQEMAKRLRPKGVTVLDAPISGMQEKVREGRLTIMIGGEEAAYEAARPLLAAMGNHLVYLGGTGNGQLAKTLNNVLFDISCAAMAEILPVAVKMGIPAREFCSLVSRSSGQSYGFDFFAPLTLERNFSVGYSLDNAYKDMANLLELATLHHIPLPVTSGTMHTYQLAQALGHGAENKGAMIKVWEQVLGVRVEAPPTAAPQE</sequence>
<accession>A0AAU9ESZ7</accession>
<keyword evidence="8" id="KW-1185">Reference proteome</keyword>
<proteinExistence type="inferred from homology"/>
<dbReference type="InterPro" id="IPR036291">
    <property type="entry name" value="NAD(P)-bd_dom_sf"/>
</dbReference>
<dbReference type="PIRSF" id="PIRSF000103">
    <property type="entry name" value="HIBADH"/>
    <property type="match status" value="1"/>
</dbReference>
<gene>
    <name evidence="7" type="ORF">FAK_39520</name>
</gene>
<dbReference type="Pfam" id="PF03446">
    <property type="entry name" value="NAD_binding_2"/>
    <property type="match status" value="1"/>
</dbReference>
<dbReference type="PANTHER" id="PTHR43060">
    <property type="entry name" value="3-HYDROXYISOBUTYRATE DEHYDROGENASE-LIKE 1, MITOCHONDRIAL-RELATED"/>
    <property type="match status" value="1"/>
</dbReference>
<evidence type="ECO:0000259" key="6">
    <source>
        <dbReference type="Pfam" id="PF14833"/>
    </source>
</evidence>
<dbReference type="Gene3D" id="1.10.1040.10">
    <property type="entry name" value="N-(1-d-carboxylethyl)-l-norvaline Dehydrogenase, domain 2"/>
    <property type="match status" value="1"/>
</dbReference>
<dbReference type="InterPro" id="IPR006115">
    <property type="entry name" value="6PGDH_NADP-bd"/>
</dbReference>
<evidence type="ECO:0000256" key="1">
    <source>
        <dbReference type="ARBA" id="ARBA00009080"/>
    </source>
</evidence>
<feature type="domain" description="6-phosphogluconate dehydrogenase NADP-binding" evidence="5">
    <location>
        <begin position="4"/>
        <end position="163"/>
    </location>
</feature>
<evidence type="ECO:0000313" key="8">
    <source>
        <dbReference type="Proteomes" id="UP001366166"/>
    </source>
</evidence>
<evidence type="ECO:0000256" key="3">
    <source>
        <dbReference type="ARBA" id="ARBA00023027"/>
    </source>
</evidence>
<dbReference type="PROSITE" id="PS00895">
    <property type="entry name" value="3_HYDROXYISOBUT_DH"/>
    <property type="match status" value="1"/>
</dbReference>
<dbReference type="GO" id="GO:0016491">
    <property type="term" value="F:oxidoreductase activity"/>
    <property type="evidence" value="ECO:0007669"/>
    <property type="project" value="UniProtKB-KW"/>
</dbReference>
<dbReference type="SUPFAM" id="SSF48179">
    <property type="entry name" value="6-phosphogluconate dehydrogenase C-terminal domain-like"/>
    <property type="match status" value="1"/>
</dbReference>
<keyword evidence="3" id="KW-0520">NAD</keyword>
<dbReference type="GO" id="GO:0051287">
    <property type="term" value="F:NAD binding"/>
    <property type="evidence" value="ECO:0007669"/>
    <property type="project" value="InterPro"/>
</dbReference>
<keyword evidence="2" id="KW-0560">Oxidoreductase</keyword>
<dbReference type="GO" id="GO:0050661">
    <property type="term" value="F:NADP binding"/>
    <property type="evidence" value="ECO:0007669"/>
    <property type="project" value="InterPro"/>
</dbReference>
<comment type="similarity">
    <text evidence="1">Belongs to the HIBADH-related family.</text>
</comment>
<dbReference type="SUPFAM" id="SSF51735">
    <property type="entry name" value="NAD(P)-binding Rossmann-fold domains"/>
    <property type="match status" value="1"/>
</dbReference>
<feature type="active site" evidence="4">
    <location>
        <position position="172"/>
    </location>
</feature>
<evidence type="ECO:0000256" key="4">
    <source>
        <dbReference type="PIRSR" id="PIRSR000103-1"/>
    </source>
</evidence>
<dbReference type="InterPro" id="IPR013328">
    <property type="entry name" value="6PGD_dom2"/>
</dbReference>
<evidence type="ECO:0000256" key="2">
    <source>
        <dbReference type="ARBA" id="ARBA00023002"/>
    </source>
</evidence>
<feature type="domain" description="3-hydroxyisobutyrate dehydrogenase-like NAD-binding" evidence="6">
    <location>
        <begin position="166"/>
        <end position="286"/>
    </location>
</feature>
<dbReference type="GO" id="GO:0016054">
    <property type="term" value="P:organic acid catabolic process"/>
    <property type="evidence" value="ECO:0007669"/>
    <property type="project" value="UniProtKB-ARBA"/>
</dbReference>
<dbReference type="EMBL" id="AP028679">
    <property type="protein sequence ID" value="BEQ16886.1"/>
    <property type="molecule type" value="Genomic_DNA"/>
</dbReference>
<dbReference type="PANTHER" id="PTHR43060:SF15">
    <property type="entry name" value="3-HYDROXYISOBUTYRATE DEHYDROGENASE-LIKE 1, MITOCHONDRIAL-RELATED"/>
    <property type="match status" value="1"/>
</dbReference>
<organism evidence="7 8">
    <name type="scientific">Desulfoferula mesophila</name>
    <dbReference type="NCBI Taxonomy" id="3058419"/>
    <lineage>
        <taxon>Bacteria</taxon>
        <taxon>Pseudomonadati</taxon>
        <taxon>Thermodesulfobacteriota</taxon>
        <taxon>Desulfarculia</taxon>
        <taxon>Desulfarculales</taxon>
        <taxon>Desulfarculaceae</taxon>
        <taxon>Desulfoferula</taxon>
    </lineage>
</organism>
<reference evidence="8" key="1">
    <citation type="journal article" date="2023" name="Arch. Microbiol.">
        <title>Desulfoferula mesophilus gen. nov. sp. nov., a mesophilic sulfate-reducing bacterium isolated from a brackish lake sediment.</title>
        <authorList>
            <person name="Watanabe T."/>
            <person name="Yabe T."/>
            <person name="Tsuji J.M."/>
            <person name="Fukui M."/>
        </authorList>
    </citation>
    <scope>NUCLEOTIDE SEQUENCE [LARGE SCALE GENOMIC DNA]</scope>
    <source>
        <strain evidence="8">12FAK</strain>
    </source>
</reference>